<evidence type="ECO:0000256" key="1">
    <source>
        <dbReference type="SAM" id="MobiDB-lite"/>
    </source>
</evidence>
<keyword evidence="2" id="KW-0472">Membrane</keyword>
<feature type="transmembrane region" description="Helical" evidence="2">
    <location>
        <begin position="27"/>
        <end position="44"/>
    </location>
</feature>
<evidence type="ECO:0000313" key="3">
    <source>
        <dbReference type="EMBL" id="MFC6714164.1"/>
    </source>
</evidence>
<keyword evidence="4" id="KW-1185">Reference proteome</keyword>
<evidence type="ECO:0000256" key="2">
    <source>
        <dbReference type="SAM" id="Phobius"/>
    </source>
</evidence>
<reference evidence="4" key="1">
    <citation type="journal article" date="2019" name="Int. J. Syst. Evol. Microbiol.">
        <title>The Global Catalogue of Microorganisms (GCM) 10K type strain sequencing project: providing services to taxonomists for standard genome sequencing and annotation.</title>
        <authorList>
            <consortium name="The Broad Institute Genomics Platform"/>
            <consortium name="The Broad Institute Genome Sequencing Center for Infectious Disease"/>
            <person name="Wu L."/>
            <person name="Ma J."/>
        </authorList>
    </citation>
    <scope>NUCLEOTIDE SEQUENCE [LARGE SCALE GENOMIC DNA]</scope>
    <source>
        <strain evidence="4">NBRC 106593</strain>
    </source>
</reference>
<proteinExistence type="predicted"/>
<comment type="caution">
    <text evidence="3">The sequence shown here is derived from an EMBL/GenBank/DDBJ whole genome shotgun (WGS) entry which is preliminary data.</text>
</comment>
<keyword evidence="2" id="KW-0812">Transmembrane</keyword>
<feature type="region of interest" description="Disordered" evidence="1">
    <location>
        <begin position="45"/>
        <end position="108"/>
    </location>
</feature>
<evidence type="ECO:0000313" key="4">
    <source>
        <dbReference type="Proteomes" id="UP001596356"/>
    </source>
</evidence>
<keyword evidence="2" id="KW-1133">Transmembrane helix</keyword>
<protein>
    <submittedName>
        <fullName evidence="3">Uncharacterized protein</fullName>
    </submittedName>
</protein>
<gene>
    <name evidence="3" type="ORF">ACFQBT_10220</name>
</gene>
<sequence>MTETSDPGPAPASTGQGPVKKAWWKRWWVWLIAVIVVAGAFGAATEEKDKDAASPAPTGSVTTSTTPAPTTTTTTSSTAPTTTTTTPASSSSAAPTTSTTSSPSPTTTADQGAVLYKALKDNFGQTSWGMTITGVQVRNKSAFVRAQISHDDKETAEKVLRGAYNIVTTGTDYEDINFVVVEDGTGVVVVQKMVDR</sequence>
<name>A0ABW2AT42_9MICO</name>
<dbReference type="Proteomes" id="UP001596356">
    <property type="component" value="Unassembled WGS sequence"/>
</dbReference>
<dbReference type="RefSeq" id="WP_377822449.1">
    <property type="nucleotide sequence ID" value="NZ_JBHSWJ010000002.1"/>
</dbReference>
<organism evidence="3 4">
    <name type="scientific">Branchiibius cervicis</name>
    <dbReference type="NCBI Taxonomy" id="908252"/>
    <lineage>
        <taxon>Bacteria</taxon>
        <taxon>Bacillati</taxon>
        <taxon>Actinomycetota</taxon>
        <taxon>Actinomycetes</taxon>
        <taxon>Micrococcales</taxon>
        <taxon>Dermacoccaceae</taxon>
        <taxon>Branchiibius</taxon>
    </lineage>
</organism>
<feature type="compositionally biased region" description="Low complexity" evidence="1">
    <location>
        <begin position="53"/>
        <end position="108"/>
    </location>
</feature>
<dbReference type="EMBL" id="JBHSWJ010000002">
    <property type="protein sequence ID" value="MFC6714164.1"/>
    <property type="molecule type" value="Genomic_DNA"/>
</dbReference>
<accession>A0ABW2AT42</accession>